<dbReference type="Pfam" id="PF00849">
    <property type="entry name" value="PseudoU_synth_2"/>
    <property type="match status" value="1"/>
</dbReference>
<evidence type="ECO:0000313" key="4">
    <source>
        <dbReference type="EMBL" id="CAE8663574.1"/>
    </source>
</evidence>
<evidence type="ECO:0000256" key="2">
    <source>
        <dbReference type="ARBA" id="ARBA00023235"/>
    </source>
</evidence>
<gene>
    <name evidence="4" type="ORF">PGLA2088_LOCUS15303</name>
</gene>
<dbReference type="GO" id="GO:0003723">
    <property type="term" value="F:RNA binding"/>
    <property type="evidence" value="ECO:0007669"/>
    <property type="project" value="InterPro"/>
</dbReference>
<name>A0A813J493_POLGL</name>
<dbReference type="InterPro" id="IPR006224">
    <property type="entry name" value="PsdUridine_synth_RluA-like_CS"/>
</dbReference>
<organism evidence="4 5">
    <name type="scientific">Polarella glacialis</name>
    <name type="common">Dinoflagellate</name>
    <dbReference type="NCBI Taxonomy" id="89957"/>
    <lineage>
        <taxon>Eukaryota</taxon>
        <taxon>Sar</taxon>
        <taxon>Alveolata</taxon>
        <taxon>Dinophyceae</taxon>
        <taxon>Suessiales</taxon>
        <taxon>Suessiaceae</taxon>
        <taxon>Polarella</taxon>
    </lineage>
</organism>
<sequence>AAEKNPVAGDPSVDHGLAHRLDLQTSGLLLAAKSYRCFWRLRLELGAQQVGKRYLLLCHGLLPRGTWLQVGAPLRLLREPVPGGGRRGGTVRSHAVVCEAGGRPARTAVQVVAHLVSNKEGQEAFSLAVAIPVTGRTHQIRCHLAHLGHPVVADPQYGGCQPDDRCPRTFLHCAALHFLDPSSSSSRFFFLFEAGAGAS</sequence>
<feature type="domain" description="Pseudouridine synthase RsuA/RluA-like" evidence="3">
    <location>
        <begin position="17"/>
        <end position="146"/>
    </location>
</feature>
<protein>
    <recommendedName>
        <fullName evidence="3">Pseudouridine synthase RsuA/RluA-like domain-containing protein</fullName>
    </recommendedName>
</protein>
<evidence type="ECO:0000256" key="1">
    <source>
        <dbReference type="ARBA" id="ARBA00010876"/>
    </source>
</evidence>
<reference evidence="4" key="1">
    <citation type="submission" date="2021-02" db="EMBL/GenBank/DDBJ databases">
        <authorList>
            <person name="Dougan E. K."/>
            <person name="Rhodes N."/>
            <person name="Thang M."/>
            <person name="Chan C."/>
        </authorList>
    </citation>
    <scope>NUCLEOTIDE SEQUENCE</scope>
</reference>
<dbReference type="Gene3D" id="3.30.2350.10">
    <property type="entry name" value="Pseudouridine synthase"/>
    <property type="match status" value="1"/>
</dbReference>
<proteinExistence type="inferred from homology"/>
<dbReference type="EMBL" id="CAJNNW010018849">
    <property type="protein sequence ID" value="CAE8663574.1"/>
    <property type="molecule type" value="Genomic_DNA"/>
</dbReference>
<dbReference type="InterPro" id="IPR006145">
    <property type="entry name" value="PsdUridine_synth_RsuA/RluA"/>
</dbReference>
<dbReference type="SUPFAM" id="SSF55120">
    <property type="entry name" value="Pseudouridine synthase"/>
    <property type="match status" value="1"/>
</dbReference>
<evidence type="ECO:0000313" key="5">
    <source>
        <dbReference type="Proteomes" id="UP000626109"/>
    </source>
</evidence>
<dbReference type="AlphaFoldDB" id="A0A813J493"/>
<accession>A0A813J493</accession>
<dbReference type="PROSITE" id="PS01129">
    <property type="entry name" value="PSI_RLU"/>
    <property type="match status" value="1"/>
</dbReference>
<dbReference type="GO" id="GO:0000455">
    <property type="term" value="P:enzyme-directed rRNA pseudouridine synthesis"/>
    <property type="evidence" value="ECO:0007669"/>
    <property type="project" value="TreeGrafter"/>
</dbReference>
<comment type="caution">
    <text evidence="4">The sequence shown here is derived from an EMBL/GenBank/DDBJ whole genome shotgun (WGS) entry which is preliminary data.</text>
</comment>
<dbReference type="Proteomes" id="UP000626109">
    <property type="component" value="Unassembled WGS sequence"/>
</dbReference>
<keyword evidence="2" id="KW-0413">Isomerase</keyword>
<comment type="similarity">
    <text evidence="1">Belongs to the pseudouridine synthase RluA family.</text>
</comment>
<feature type="non-terminal residue" evidence="4">
    <location>
        <position position="199"/>
    </location>
</feature>
<dbReference type="PANTHER" id="PTHR21600">
    <property type="entry name" value="MITOCHONDRIAL RNA PSEUDOURIDINE SYNTHASE"/>
    <property type="match status" value="1"/>
</dbReference>
<dbReference type="PANTHER" id="PTHR21600:SF44">
    <property type="entry name" value="RIBOSOMAL LARGE SUBUNIT PSEUDOURIDINE SYNTHASE D"/>
    <property type="match status" value="1"/>
</dbReference>
<dbReference type="GO" id="GO:0009982">
    <property type="term" value="F:pseudouridine synthase activity"/>
    <property type="evidence" value="ECO:0007669"/>
    <property type="project" value="InterPro"/>
</dbReference>
<dbReference type="InterPro" id="IPR020103">
    <property type="entry name" value="PsdUridine_synth_cat_dom_sf"/>
</dbReference>
<dbReference type="CDD" id="cd02869">
    <property type="entry name" value="PseudoU_synth_RluA_like"/>
    <property type="match status" value="1"/>
</dbReference>
<dbReference type="InterPro" id="IPR050188">
    <property type="entry name" value="RluA_PseudoU_synthase"/>
</dbReference>
<evidence type="ECO:0000259" key="3">
    <source>
        <dbReference type="Pfam" id="PF00849"/>
    </source>
</evidence>